<feature type="domain" description="ABC1 atypical kinase-like" evidence="4">
    <location>
        <begin position="90"/>
        <end position="336"/>
    </location>
</feature>
<dbReference type="InterPro" id="IPR012338">
    <property type="entry name" value="Beta-lactam/transpept-like"/>
</dbReference>
<dbReference type="PANTHER" id="PTHR43173:SF3">
    <property type="entry name" value="ABC1 FAMILY PROTEIN"/>
    <property type="match status" value="1"/>
</dbReference>
<dbReference type="InterPro" id="IPR051130">
    <property type="entry name" value="Mito_struct-func_regulator"/>
</dbReference>
<dbReference type="InterPro" id="IPR004147">
    <property type="entry name" value="ABC1_dom"/>
</dbReference>
<feature type="region of interest" description="Disordered" evidence="2">
    <location>
        <begin position="1143"/>
        <end position="1189"/>
    </location>
</feature>
<feature type="compositionally biased region" description="Basic and acidic residues" evidence="2">
    <location>
        <begin position="474"/>
        <end position="485"/>
    </location>
</feature>
<feature type="compositionally biased region" description="Basic residues" evidence="2">
    <location>
        <begin position="884"/>
        <end position="895"/>
    </location>
</feature>
<dbReference type="SUPFAM" id="SSF56601">
    <property type="entry name" value="beta-lactamase/transpeptidase-like"/>
    <property type="match status" value="1"/>
</dbReference>
<feature type="compositionally biased region" description="Basic residues" evidence="2">
    <location>
        <begin position="639"/>
        <end position="652"/>
    </location>
</feature>
<feature type="region of interest" description="Disordered" evidence="2">
    <location>
        <begin position="639"/>
        <end position="708"/>
    </location>
</feature>
<dbReference type="InterPro" id="IPR011009">
    <property type="entry name" value="Kinase-like_dom_sf"/>
</dbReference>
<dbReference type="Pfam" id="PF00144">
    <property type="entry name" value="Beta-lactamase"/>
    <property type="match status" value="1"/>
</dbReference>
<feature type="compositionally biased region" description="Polar residues" evidence="2">
    <location>
        <begin position="1269"/>
        <end position="1279"/>
    </location>
</feature>
<organism evidence="5">
    <name type="scientific">Chromera velia CCMP2878</name>
    <dbReference type="NCBI Taxonomy" id="1169474"/>
    <lineage>
        <taxon>Eukaryota</taxon>
        <taxon>Sar</taxon>
        <taxon>Alveolata</taxon>
        <taxon>Colpodellida</taxon>
        <taxon>Chromeraceae</taxon>
        <taxon>Chromera</taxon>
    </lineage>
</organism>
<feature type="domain" description="Beta-lactamase-related" evidence="3">
    <location>
        <begin position="543"/>
        <end position="814"/>
    </location>
</feature>
<dbReference type="SUPFAM" id="SSF56112">
    <property type="entry name" value="Protein kinase-like (PK-like)"/>
    <property type="match status" value="1"/>
</dbReference>
<feature type="region of interest" description="Disordered" evidence="2">
    <location>
        <begin position="884"/>
        <end position="934"/>
    </location>
</feature>
<dbReference type="VEuPathDB" id="CryptoDB:Cvel_17751"/>
<feature type="region of interest" description="Disordered" evidence="2">
    <location>
        <begin position="1259"/>
        <end position="1297"/>
    </location>
</feature>
<proteinExistence type="predicted"/>
<feature type="region of interest" description="Disordered" evidence="2">
    <location>
        <begin position="1337"/>
        <end position="1383"/>
    </location>
</feature>
<feature type="compositionally biased region" description="Polar residues" evidence="2">
    <location>
        <begin position="1143"/>
        <end position="1156"/>
    </location>
</feature>
<evidence type="ECO:0000256" key="1">
    <source>
        <dbReference type="SAM" id="Coils"/>
    </source>
</evidence>
<feature type="compositionally biased region" description="Basic and acidic residues" evidence="2">
    <location>
        <begin position="896"/>
        <end position="913"/>
    </location>
</feature>
<dbReference type="CDD" id="cd05121">
    <property type="entry name" value="ABC1_ADCK3-like"/>
    <property type="match status" value="1"/>
</dbReference>
<feature type="region of interest" description="Disordered" evidence="2">
    <location>
        <begin position="1084"/>
        <end position="1114"/>
    </location>
</feature>
<evidence type="ECO:0008006" key="6">
    <source>
        <dbReference type="Google" id="ProtNLM"/>
    </source>
</evidence>
<evidence type="ECO:0000313" key="5">
    <source>
        <dbReference type="EMBL" id="CEM15199.1"/>
    </source>
</evidence>
<evidence type="ECO:0000259" key="3">
    <source>
        <dbReference type="Pfam" id="PF00144"/>
    </source>
</evidence>
<dbReference type="PANTHER" id="PTHR43173">
    <property type="entry name" value="ABC1 FAMILY PROTEIN"/>
    <property type="match status" value="1"/>
</dbReference>
<feature type="compositionally biased region" description="Basic and acidic residues" evidence="2">
    <location>
        <begin position="653"/>
        <end position="670"/>
    </location>
</feature>
<evidence type="ECO:0000256" key="2">
    <source>
        <dbReference type="SAM" id="MobiDB-lite"/>
    </source>
</evidence>
<dbReference type="Pfam" id="PF03109">
    <property type="entry name" value="ABC1"/>
    <property type="match status" value="1"/>
</dbReference>
<feature type="region of interest" description="Disordered" evidence="2">
    <location>
        <begin position="470"/>
        <end position="497"/>
    </location>
</feature>
<dbReference type="Gene3D" id="1.10.510.10">
    <property type="entry name" value="Transferase(Phosphotransferase) domain 1"/>
    <property type="match status" value="1"/>
</dbReference>
<keyword evidence="1" id="KW-0175">Coiled coil</keyword>
<gene>
    <name evidence="5" type="ORF">Cvel_17751</name>
</gene>
<feature type="compositionally biased region" description="Acidic residues" evidence="2">
    <location>
        <begin position="924"/>
        <end position="934"/>
    </location>
</feature>
<evidence type="ECO:0000259" key="4">
    <source>
        <dbReference type="Pfam" id="PF03109"/>
    </source>
</evidence>
<reference evidence="5" key="1">
    <citation type="submission" date="2014-11" db="EMBL/GenBank/DDBJ databases">
        <authorList>
            <person name="Otto D Thomas"/>
            <person name="Naeem Raeece"/>
        </authorList>
    </citation>
    <scope>NUCLEOTIDE SEQUENCE</scope>
</reference>
<protein>
    <recommendedName>
        <fullName evidence="6">ABC1 atypical kinase-like domain-containing protein</fullName>
    </recommendedName>
</protein>
<sequence length="1383" mass="156868">MAWIENAQRQTDTFLSFSKIFLELKACKARAALLRSQARKDEFWEEANERHAKEITELIMRLRGWWVKMGQLMSTRADMLPRAYVRELARLQDDMPTSEFPIIRDIIEGEIGKSMEEVFVDFNRKAIASASIAEVHKAHLMDGTECIVKIQHPHVQKQLASDLQVLRQLIFWHKHLEGGPDIGSMLHEWQKEAVKELDFRNEAKNHQRAIDAFKRGNIEVDVPELYHDLCGVRILVMKYSPGFKITDMDKIRFHKVDTTKLMAQICDAFAYQVHVDGMFHGDPHPGNIMVEIKPDGDARAVLLDWGLVKCYDKPTKVAICKVVYCLATLDMNGMVDAFEDMGFEFDKDKREDADPEMVMEGMRYMMSDSETGNKAQDEELKEAKEELMKTADESNAKERIRNANPVQSWPQSIILLGRTISLIFGLTSTLECDFQFLAPMTRRAVEMLETRYLPEELARAYQDGKQIGVAQAKKRAEEREKEAKKPGSANKEAPQPAVNAEFQTRFNKYMKRSLRIFPPPERVRTMGHTKGPKALSKFEGRVAKLLATLHDYGRVLGAQVAVWHKGRIICDTAVGQRGPIDLRPVTPSTLFSAMGISNALATTALLWCIDRKLPCFPKGVDTPVNHKFLWPDFDSRERRKRREKRAAKRQRREKALERAEAAEERAKRGESPLTPESPPMPVPKITISESRQRMPPPAPLGGIALDDEIPLTGDEEERDEEEDEATVRDILRHTSGMHRMLPADLRLPQMLSFKKMCAHLEKAADYRVRGEVCQYAWSTFSYLVSEIVERASGKPLWQLFKEELAEPLGLENSLMVERVSTKYTHDELIAKERELFEKFVQADNMHNQIGQEKGDEGADVQNMASALRPVNISSVSKEQMIKQMKKQQQKAQKAKRQMEKEKQRRAKEAERAAKLKKYGATAAGDDDDVTDDDTDAEEVTSGLKLLLEKPHILDPLAFDCRNIYTRQMALGGRVTASALCLFMANLWEQNLISRGILEEATKPQSEDPSLESLVLTGGSSRVFGLGFQLFKCEELLLPTPPELAAKRGNRKVSDPQKWQCPEEHQRFYREMSKKTTEVVQFDVEAEEEEGQPELSESSLLPPPPIEASCPEKPPLSVKGAVNQIADILDDALGPVFVNRAATSSLHSQESALTPSIKSRRASQELPPPRPSPAPPTAAPDEGPEVWGFGHGDMNGSVVISFPSHDLVVSVMLNALNTGPATSRELLEYILPQFGIQPNWYGNRFPTSFSPISFLRKAEREREKERKNRQVSSRPQSKSCSARRKRREPNSLRNDHSGVMPNALCEVFSSVVQMASKELAEAEDIAVEREEKAVRRHRKKLQKEQEEAEAEEEDRKAEEEAMRKKAEKKKSGFFRSDTGRTNRD</sequence>
<dbReference type="EMBL" id="CDMZ01000479">
    <property type="protein sequence ID" value="CEM15199.1"/>
    <property type="molecule type" value="Genomic_DNA"/>
</dbReference>
<feature type="compositionally biased region" description="Pro residues" evidence="2">
    <location>
        <begin position="1165"/>
        <end position="1177"/>
    </location>
</feature>
<feature type="coiled-coil region" evidence="1">
    <location>
        <begin position="366"/>
        <end position="400"/>
    </location>
</feature>
<dbReference type="Gene3D" id="3.40.710.10">
    <property type="entry name" value="DD-peptidase/beta-lactamase superfamily"/>
    <property type="match status" value="2"/>
</dbReference>
<name>A0A0G4FMZ0_9ALVE</name>
<dbReference type="InterPro" id="IPR001466">
    <property type="entry name" value="Beta-lactam-related"/>
</dbReference>
<accession>A0A0G4FMZ0</accession>
<feature type="compositionally biased region" description="Basic and acidic residues" evidence="2">
    <location>
        <begin position="1352"/>
        <end position="1363"/>
    </location>
</feature>